<evidence type="ECO:0000313" key="1">
    <source>
        <dbReference type="EMBL" id="AKF05257.1"/>
    </source>
</evidence>
<accession>A0A0F6YGZ2</accession>
<proteinExistence type="predicted"/>
<dbReference type="KEGG" id="samy:DB32_002406"/>
<evidence type="ECO:0000313" key="2">
    <source>
        <dbReference type="Proteomes" id="UP000034883"/>
    </source>
</evidence>
<name>A0A0F6YGZ2_9BACT</name>
<organism evidence="1 2">
    <name type="scientific">Sandaracinus amylolyticus</name>
    <dbReference type="NCBI Taxonomy" id="927083"/>
    <lineage>
        <taxon>Bacteria</taxon>
        <taxon>Pseudomonadati</taxon>
        <taxon>Myxococcota</taxon>
        <taxon>Polyangia</taxon>
        <taxon>Polyangiales</taxon>
        <taxon>Sandaracinaceae</taxon>
        <taxon>Sandaracinus</taxon>
    </lineage>
</organism>
<gene>
    <name evidence="1" type="ORF">DB32_002406</name>
</gene>
<dbReference type="STRING" id="927083.DB32_002406"/>
<dbReference type="RefSeq" id="WP_053232518.1">
    <property type="nucleotide sequence ID" value="NZ_CP011125.1"/>
</dbReference>
<protein>
    <submittedName>
        <fullName evidence="1">Uncharacterized protein</fullName>
    </submittedName>
</protein>
<dbReference type="AlphaFoldDB" id="A0A0F6YGZ2"/>
<keyword evidence="2" id="KW-1185">Reference proteome</keyword>
<sequence length="334" mass="34574">MLRFARPSGVARSLATLALCALPACDDGDGEAGSLAFAYSTHEGPVDVATPIAVGSRATLVLDPRPGFAFGSIVEARSDTPTAVDVAMVDPRFVELLANGRGAARIDVRVSTGDDPDDEVFDTVIVESDDVARAVVSNACATEDEGSYLAGSSRISLPLELTAADGVALTGWGSYPFVVEPENTLRLDTEAGATSSLPLRAGQSPGVATITSLLDDADTLEVELVPEGAIDDAILVGGTGASMLPARTVGTVRIVPVVEGRPLCQGRPDRAIEVATPGVCRVVDDAEVGARSEVDPASIVRVEGFDRGTCRLIVTYSNANGGEGLERMFEIAIF</sequence>
<dbReference type="EMBL" id="CP011125">
    <property type="protein sequence ID" value="AKF05257.1"/>
    <property type="molecule type" value="Genomic_DNA"/>
</dbReference>
<dbReference type="Proteomes" id="UP000034883">
    <property type="component" value="Chromosome"/>
</dbReference>
<reference evidence="1 2" key="1">
    <citation type="submission" date="2015-03" db="EMBL/GenBank/DDBJ databases">
        <title>Genome assembly of Sandaracinus amylolyticus DSM 53668.</title>
        <authorList>
            <person name="Sharma G."/>
            <person name="Subramanian S."/>
        </authorList>
    </citation>
    <scope>NUCLEOTIDE SEQUENCE [LARGE SCALE GENOMIC DNA]</scope>
    <source>
        <strain evidence="1 2">DSM 53668</strain>
    </source>
</reference>